<gene>
    <name evidence="2" type="ORF">ACFQRG_16880</name>
</gene>
<evidence type="ECO:0000256" key="1">
    <source>
        <dbReference type="SAM" id="Phobius"/>
    </source>
</evidence>
<keyword evidence="3" id="KW-1185">Reference proteome</keyword>
<dbReference type="RefSeq" id="WP_380968162.1">
    <property type="nucleotide sequence ID" value="NZ_JBHTCO010000034.1"/>
</dbReference>
<reference evidence="3" key="1">
    <citation type="journal article" date="2019" name="Int. J. Syst. Evol. Microbiol.">
        <title>The Global Catalogue of Microorganisms (GCM) 10K type strain sequencing project: providing services to taxonomists for standard genome sequencing and annotation.</title>
        <authorList>
            <consortium name="The Broad Institute Genomics Platform"/>
            <consortium name="The Broad Institute Genome Sequencing Center for Infectious Disease"/>
            <person name="Wu L."/>
            <person name="Ma J."/>
        </authorList>
    </citation>
    <scope>NUCLEOTIDE SEQUENCE [LARGE SCALE GENOMIC DNA]</scope>
    <source>
        <strain evidence="3">CGMCC 1.16305</strain>
    </source>
</reference>
<proteinExistence type="predicted"/>
<sequence>MDKDYSMGLYGFGAFSVFMWIVFLAIYILQATAMFKMYQKANIKHAWLAYIPIAQLWPFFWAIKKSAWNILWFLLPIAGIVIGVIILAVWQDTPAFVIYRSISFWFLYLRLFQLYCILSGWYDYSKLIT</sequence>
<feature type="transmembrane region" description="Helical" evidence="1">
    <location>
        <begin position="12"/>
        <end position="35"/>
    </location>
</feature>
<feature type="transmembrane region" description="Helical" evidence="1">
    <location>
        <begin position="102"/>
        <end position="122"/>
    </location>
</feature>
<evidence type="ECO:0000313" key="2">
    <source>
        <dbReference type="EMBL" id="MFC7394600.1"/>
    </source>
</evidence>
<dbReference type="Proteomes" id="UP001596505">
    <property type="component" value="Unassembled WGS sequence"/>
</dbReference>
<accession>A0ABW2Q0X0</accession>
<evidence type="ECO:0000313" key="3">
    <source>
        <dbReference type="Proteomes" id="UP001596505"/>
    </source>
</evidence>
<keyword evidence="1" id="KW-1133">Transmembrane helix</keyword>
<name>A0ABW2Q0X0_9BACL</name>
<dbReference type="EMBL" id="JBHTCO010000034">
    <property type="protein sequence ID" value="MFC7394600.1"/>
    <property type="molecule type" value="Genomic_DNA"/>
</dbReference>
<protein>
    <submittedName>
        <fullName evidence="2">Uncharacterized protein</fullName>
    </submittedName>
</protein>
<keyword evidence="1" id="KW-0472">Membrane</keyword>
<organism evidence="2 3">
    <name type="scientific">Scopulibacillus cellulosilyticus</name>
    <dbReference type="NCBI Taxonomy" id="2665665"/>
    <lineage>
        <taxon>Bacteria</taxon>
        <taxon>Bacillati</taxon>
        <taxon>Bacillota</taxon>
        <taxon>Bacilli</taxon>
        <taxon>Bacillales</taxon>
        <taxon>Sporolactobacillaceae</taxon>
        <taxon>Scopulibacillus</taxon>
    </lineage>
</organism>
<feature type="transmembrane region" description="Helical" evidence="1">
    <location>
        <begin position="47"/>
        <end position="64"/>
    </location>
</feature>
<feature type="transmembrane region" description="Helical" evidence="1">
    <location>
        <begin position="70"/>
        <end position="90"/>
    </location>
</feature>
<comment type="caution">
    <text evidence="2">The sequence shown here is derived from an EMBL/GenBank/DDBJ whole genome shotgun (WGS) entry which is preliminary data.</text>
</comment>
<keyword evidence="1" id="KW-0812">Transmembrane</keyword>